<dbReference type="Proteomes" id="UP000199019">
    <property type="component" value="Unassembled WGS sequence"/>
</dbReference>
<comment type="similarity">
    <text evidence="1">Belongs to the F420H(2)-dependent quinone reductase family.</text>
</comment>
<dbReference type="RefSeq" id="WP_091762641.1">
    <property type="nucleotide sequence ID" value="NZ_FOHB01000011.1"/>
</dbReference>
<evidence type="ECO:0000313" key="4">
    <source>
        <dbReference type="Proteomes" id="UP000199019"/>
    </source>
</evidence>
<gene>
    <name evidence="3" type="ORF">SAMN05216199_0173</name>
</gene>
<dbReference type="PANTHER" id="PTHR39428">
    <property type="entry name" value="F420H(2)-DEPENDENT QUINONE REDUCTASE RV1261C"/>
    <property type="match status" value="1"/>
</dbReference>
<reference evidence="4" key="1">
    <citation type="submission" date="2016-10" db="EMBL/GenBank/DDBJ databases">
        <authorList>
            <person name="Varghese N."/>
            <person name="Submissions S."/>
        </authorList>
    </citation>
    <scope>NUCLEOTIDE SEQUENCE [LARGE SCALE GENOMIC DNA]</scope>
    <source>
        <strain evidence="4">CGMCC 1.6963</strain>
    </source>
</reference>
<evidence type="ECO:0000256" key="2">
    <source>
        <dbReference type="ARBA" id="ARBA00049106"/>
    </source>
</evidence>
<evidence type="ECO:0000256" key="1">
    <source>
        <dbReference type="ARBA" id="ARBA00008710"/>
    </source>
</evidence>
<dbReference type="Pfam" id="PF04075">
    <property type="entry name" value="F420H2_quin_red"/>
    <property type="match status" value="1"/>
</dbReference>
<dbReference type="Gene3D" id="2.30.110.10">
    <property type="entry name" value="Electron Transport, Fmn-binding Protein, Chain A"/>
    <property type="match status" value="1"/>
</dbReference>
<dbReference type="EMBL" id="FOHB01000011">
    <property type="protein sequence ID" value="SES48728.1"/>
    <property type="molecule type" value="Genomic_DNA"/>
</dbReference>
<comment type="catalytic activity">
    <reaction evidence="2">
        <text>oxidized coenzyme F420-(gamma-L-Glu)(n) + a quinol + H(+) = reduced coenzyme F420-(gamma-L-Glu)(n) + a quinone</text>
        <dbReference type="Rhea" id="RHEA:39663"/>
        <dbReference type="Rhea" id="RHEA-COMP:12939"/>
        <dbReference type="Rhea" id="RHEA-COMP:14378"/>
        <dbReference type="ChEBI" id="CHEBI:15378"/>
        <dbReference type="ChEBI" id="CHEBI:24646"/>
        <dbReference type="ChEBI" id="CHEBI:132124"/>
        <dbReference type="ChEBI" id="CHEBI:133980"/>
        <dbReference type="ChEBI" id="CHEBI:139511"/>
    </reaction>
</comment>
<dbReference type="InterPro" id="IPR012349">
    <property type="entry name" value="Split_barrel_FMN-bd"/>
</dbReference>
<dbReference type="PANTHER" id="PTHR39428:SF3">
    <property type="entry name" value="DEAZAFLAVIN-DEPENDENT NITROREDUCTASE"/>
    <property type="match status" value="1"/>
</dbReference>
<keyword evidence="4" id="KW-1185">Reference proteome</keyword>
<dbReference type="AlphaFoldDB" id="A0A1H9XRG4"/>
<dbReference type="GO" id="GO:0016491">
    <property type="term" value="F:oxidoreductase activity"/>
    <property type="evidence" value="ECO:0007669"/>
    <property type="project" value="InterPro"/>
</dbReference>
<dbReference type="OrthoDB" id="8225825at2"/>
<dbReference type="InterPro" id="IPR004378">
    <property type="entry name" value="F420H2_quin_Rdtase"/>
</dbReference>
<accession>A0A1H9XRG4</accession>
<dbReference type="GO" id="GO:0005886">
    <property type="term" value="C:plasma membrane"/>
    <property type="evidence" value="ECO:0007669"/>
    <property type="project" value="TreeGrafter"/>
</dbReference>
<protein>
    <submittedName>
        <fullName evidence="3">Deazaflavin-dependent oxidoreductase, nitroreductase family</fullName>
    </submittedName>
</protein>
<proteinExistence type="inferred from homology"/>
<dbReference type="STRING" id="587636.SAMN05216199_0173"/>
<sequence>MTIQGEYVPSPRAWVREQVEAIEESGTTRAVQIMDRPVVLLTLHGLSGKVRKVPLMRVEHHGVYAAVASQGGAPEHPKWYANLRKNPVIDLQDDTSTWTARAREIDGAEREEWWERCVEAFPPYAEYQEKTDRVIPVLLLEPHDESSDED</sequence>
<name>A0A1H9XRG4_9MICO</name>
<dbReference type="GO" id="GO:0070967">
    <property type="term" value="F:coenzyme F420 binding"/>
    <property type="evidence" value="ECO:0007669"/>
    <property type="project" value="TreeGrafter"/>
</dbReference>
<dbReference type="NCBIfam" id="TIGR00026">
    <property type="entry name" value="hi_GC_TIGR00026"/>
    <property type="match status" value="1"/>
</dbReference>
<evidence type="ECO:0000313" key="3">
    <source>
        <dbReference type="EMBL" id="SES48728.1"/>
    </source>
</evidence>
<organism evidence="3 4">
    <name type="scientific">Pedococcus cremeus</name>
    <dbReference type="NCBI Taxonomy" id="587636"/>
    <lineage>
        <taxon>Bacteria</taxon>
        <taxon>Bacillati</taxon>
        <taxon>Actinomycetota</taxon>
        <taxon>Actinomycetes</taxon>
        <taxon>Micrococcales</taxon>
        <taxon>Intrasporangiaceae</taxon>
        <taxon>Pedococcus</taxon>
    </lineage>
</organism>